<organism evidence="6 7">
    <name type="scientific">Tricholomella constricta</name>
    <dbReference type="NCBI Taxonomy" id="117010"/>
    <lineage>
        <taxon>Eukaryota</taxon>
        <taxon>Fungi</taxon>
        <taxon>Dikarya</taxon>
        <taxon>Basidiomycota</taxon>
        <taxon>Agaricomycotina</taxon>
        <taxon>Agaricomycetes</taxon>
        <taxon>Agaricomycetidae</taxon>
        <taxon>Agaricales</taxon>
        <taxon>Tricholomatineae</taxon>
        <taxon>Lyophyllaceae</taxon>
        <taxon>Tricholomella</taxon>
    </lineage>
</organism>
<dbReference type="InterPro" id="IPR051414">
    <property type="entry name" value="Adenylate-forming_Reductase"/>
</dbReference>
<evidence type="ECO:0000313" key="6">
    <source>
        <dbReference type="EMBL" id="KAF5377825.1"/>
    </source>
</evidence>
<reference evidence="6 7" key="1">
    <citation type="journal article" date="2020" name="ISME J.">
        <title>Uncovering the hidden diversity of litter-decomposition mechanisms in mushroom-forming fungi.</title>
        <authorList>
            <person name="Floudas D."/>
            <person name="Bentzer J."/>
            <person name="Ahren D."/>
            <person name="Johansson T."/>
            <person name="Persson P."/>
            <person name="Tunlid A."/>
        </authorList>
    </citation>
    <scope>NUCLEOTIDE SEQUENCE [LARGE SCALE GENOMIC DNA]</scope>
    <source>
        <strain evidence="6 7">CBS 661.87</strain>
    </source>
</reference>
<name>A0A8H5M1H7_9AGAR</name>
<dbReference type="SUPFAM" id="SSF51735">
    <property type="entry name" value="NAD(P)-binding Rossmann-fold domains"/>
    <property type="match status" value="1"/>
</dbReference>
<evidence type="ECO:0000259" key="5">
    <source>
        <dbReference type="Pfam" id="PF07993"/>
    </source>
</evidence>
<keyword evidence="3" id="KW-0812">Transmembrane</keyword>
<proteinExistence type="predicted"/>
<dbReference type="InterPro" id="IPR042099">
    <property type="entry name" value="ANL_N_sf"/>
</dbReference>
<dbReference type="Gene3D" id="1.10.1200.10">
    <property type="entry name" value="ACP-like"/>
    <property type="match status" value="1"/>
</dbReference>
<keyword evidence="3" id="KW-0472">Membrane</keyword>
<dbReference type="Proteomes" id="UP000565441">
    <property type="component" value="Unassembled WGS sequence"/>
</dbReference>
<dbReference type="InterPro" id="IPR020845">
    <property type="entry name" value="AMP-binding_CS"/>
</dbReference>
<evidence type="ECO:0000256" key="1">
    <source>
        <dbReference type="ARBA" id="ARBA00022450"/>
    </source>
</evidence>
<dbReference type="Pfam" id="PF00501">
    <property type="entry name" value="AMP-binding"/>
    <property type="match status" value="1"/>
</dbReference>
<dbReference type="Gene3D" id="3.40.50.720">
    <property type="entry name" value="NAD(P)-binding Rossmann-like Domain"/>
    <property type="match status" value="1"/>
</dbReference>
<gene>
    <name evidence="6" type="ORF">D9615_006785</name>
</gene>
<dbReference type="PROSITE" id="PS00455">
    <property type="entry name" value="AMP_BINDING"/>
    <property type="match status" value="1"/>
</dbReference>
<accession>A0A8H5M1H7</accession>
<evidence type="ECO:0000256" key="2">
    <source>
        <dbReference type="ARBA" id="ARBA00022553"/>
    </source>
</evidence>
<dbReference type="PANTHER" id="PTHR43439">
    <property type="entry name" value="PHENYLACETATE-COENZYME A LIGASE"/>
    <property type="match status" value="1"/>
</dbReference>
<feature type="transmembrane region" description="Helical" evidence="3">
    <location>
        <begin position="93"/>
        <end position="114"/>
    </location>
</feature>
<evidence type="ECO:0000256" key="3">
    <source>
        <dbReference type="SAM" id="Phobius"/>
    </source>
</evidence>
<evidence type="ECO:0008006" key="8">
    <source>
        <dbReference type="Google" id="ProtNLM"/>
    </source>
</evidence>
<feature type="domain" description="AMP-dependent synthetase/ligase" evidence="4">
    <location>
        <begin position="38"/>
        <end position="372"/>
    </location>
</feature>
<dbReference type="Pfam" id="PF23562">
    <property type="entry name" value="AMP-binding_C_3"/>
    <property type="match status" value="1"/>
</dbReference>
<dbReference type="SUPFAM" id="SSF56801">
    <property type="entry name" value="Acetyl-CoA synthetase-like"/>
    <property type="match status" value="1"/>
</dbReference>
<feature type="domain" description="Thioester reductase (TE)" evidence="5">
    <location>
        <begin position="717"/>
        <end position="968"/>
    </location>
</feature>
<keyword evidence="7" id="KW-1185">Reference proteome</keyword>
<keyword evidence="2" id="KW-0597">Phosphoprotein</keyword>
<sequence length="1098" mass="120524">MSPALARSTFIRPQINLGYDEDQTSGVKSLPELVEFDASHNPDHIFGVQSRTGNDASPYEITFSQLQSAVEYASAWLVTSGCTPGRTRRDEKVAPVGILLGSDIGIFIYMVALLRIGTPVLLLSARLTPVAIAHLVKQTVPSCILISSHVARSSKEAIELLQSEGTAVPTFVDALGYEAFLEHNHEWQNVHIPPIYTAYKREDLDAVIMHSSGTTGLPKPIFHGQTYPLIYAACHRLPEQREPFRFNVSTLPLYHGFGLMAPSLSLSIGMPFMLPPASTIPTGKSTLLALQSNGARYLLSVPSILEEMLRLPGGEGVDALRNLEIVATGGAPMKENVGTELAAAGVKILNHWGCTELGAIAPIERIPRGYDWHYLMPRSDTGLRIIPLDDGSKSYRLVGYPPGWQEPYEVQDLIVRNPQDSKQYKIMGRADDLLVLSTGEKVRPTSLERAVAEHPEVKDVLAFGANEVCLGLLVELSASTLEPDLNQAENMDALLASIQPYLERGNSFTDKHGKVSNEMIIFTRETIKPFIRTDKGSLARKSILAAFESEIKACYARADMQDAAPLPTPFAEDGYALLNAIRSLVHGIIGNADIPDSVDFFEAGMDSLQASRLRRSVLNGLRVTPDLPTPVRDLEMDFCFEHSSTEKLHRAVAHIMSGTQVNGVIGETKAAKRIRIMEDMVNKYRDELNSFSSLAAHSRISRRKRRASSGQKNVVLLTGSTGSLGCFLLSRLANDPSVSKVICLNRRHSGPATARQRQIDLMEKRGASMSTRAWEKVVLHGADLSRFDFGLCEEKFAELLGVTHIIHNAWPVNFNRSLSSFEPHVRALSNLARLALLSAGRRSEGSAPTRILFASSIAVAGRFPALNSEGPFEVPETSLDAENTAEFGYPEAKWVCERVLLAAAELYGDACSIEEPLIQGSNVRIGQMTGPEGSGAWNESEHFPIIVRTSQQLGALPALEGSLSWMPVNRAGDILTELLFSKGFRPFYHMENPSRQSWSGIISNLTSILGGTRDPLPLIPLAKWLGRVRELGDDPARNAAYKILSFLERDFQTMSNGTVILRTATARLDSPTMVKSTAVDRKHLEEYISYWKSVGAMQ</sequence>
<evidence type="ECO:0000313" key="7">
    <source>
        <dbReference type="Proteomes" id="UP000565441"/>
    </source>
</evidence>
<dbReference type="InterPro" id="IPR036736">
    <property type="entry name" value="ACP-like_sf"/>
</dbReference>
<keyword evidence="3" id="KW-1133">Transmembrane helix</keyword>
<dbReference type="InterPro" id="IPR000873">
    <property type="entry name" value="AMP-dep_synth/lig_dom"/>
</dbReference>
<dbReference type="InterPro" id="IPR036291">
    <property type="entry name" value="NAD(P)-bd_dom_sf"/>
</dbReference>
<dbReference type="Pfam" id="PF07993">
    <property type="entry name" value="NAD_binding_4"/>
    <property type="match status" value="1"/>
</dbReference>
<dbReference type="PANTHER" id="PTHR43439:SF2">
    <property type="entry name" value="ENZYME, PUTATIVE (JCVI)-RELATED"/>
    <property type="match status" value="1"/>
</dbReference>
<dbReference type="InterPro" id="IPR013120">
    <property type="entry name" value="FAR_NAD-bd"/>
</dbReference>
<dbReference type="AlphaFoldDB" id="A0A8H5M1H7"/>
<comment type="caution">
    <text evidence="6">The sequence shown here is derived from an EMBL/GenBank/DDBJ whole genome shotgun (WGS) entry which is preliminary data.</text>
</comment>
<dbReference type="EMBL" id="JAACJP010000022">
    <property type="protein sequence ID" value="KAF5377825.1"/>
    <property type="molecule type" value="Genomic_DNA"/>
</dbReference>
<keyword evidence="1" id="KW-0596">Phosphopantetheine</keyword>
<protein>
    <recommendedName>
        <fullName evidence="8">Carrier domain-containing protein</fullName>
    </recommendedName>
</protein>
<evidence type="ECO:0000259" key="4">
    <source>
        <dbReference type="Pfam" id="PF00501"/>
    </source>
</evidence>
<dbReference type="Gene3D" id="3.40.50.12780">
    <property type="entry name" value="N-terminal domain of ligase-like"/>
    <property type="match status" value="1"/>
</dbReference>
<dbReference type="OrthoDB" id="429813at2759"/>